<feature type="region of interest" description="Disordered" evidence="3">
    <location>
        <begin position="318"/>
        <end position="340"/>
    </location>
</feature>
<keyword evidence="1" id="KW-0479">Metal-binding</keyword>
<feature type="compositionally biased region" description="Basic and acidic residues" evidence="3">
    <location>
        <begin position="318"/>
        <end position="333"/>
    </location>
</feature>
<dbReference type="SUPFAM" id="SSF55031">
    <property type="entry name" value="Bacterial exopeptidase dimerisation domain"/>
    <property type="match status" value="1"/>
</dbReference>
<dbReference type="GO" id="GO:0046872">
    <property type="term" value="F:metal ion binding"/>
    <property type="evidence" value="ECO:0007669"/>
    <property type="project" value="UniProtKB-KW"/>
</dbReference>
<dbReference type="Proteomes" id="UP000515971">
    <property type="component" value="Chromosome"/>
</dbReference>
<dbReference type="InterPro" id="IPR011650">
    <property type="entry name" value="Peptidase_M20_dimer"/>
</dbReference>
<dbReference type="Pfam" id="PF01546">
    <property type="entry name" value="Peptidase_M20"/>
    <property type="match status" value="1"/>
</dbReference>
<dbReference type="InterPro" id="IPR036264">
    <property type="entry name" value="Bact_exopeptidase_dim_dom"/>
</dbReference>
<dbReference type="GO" id="GO:0016787">
    <property type="term" value="F:hydrolase activity"/>
    <property type="evidence" value="ECO:0007669"/>
    <property type="project" value="UniProtKB-KW"/>
</dbReference>
<evidence type="ECO:0000256" key="1">
    <source>
        <dbReference type="ARBA" id="ARBA00022723"/>
    </source>
</evidence>
<keyword evidence="4" id="KW-0732">Signal</keyword>
<feature type="domain" description="Peptidase M20 dimerisation" evidence="5">
    <location>
        <begin position="215"/>
        <end position="307"/>
    </location>
</feature>
<keyword evidence="7" id="KW-1185">Reference proteome</keyword>
<protein>
    <submittedName>
        <fullName evidence="6">M20/M25/M40 family metallo-hydrolase</fullName>
    </submittedName>
</protein>
<dbReference type="InterPro" id="IPR002933">
    <property type="entry name" value="Peptidase_M20"/>
</dbReference>
<evidence type="ECO:0000259" key="5">
    <source>
        <dbReference type="Pfam" id="PF07687"/>
    </source>
</evidence>
<proteinExistence type="predicted"/>
<dbReference type="KEGG" id="slut:H9L13_02270"/>
<dbReference type="PANTHER" id="PTHR43808">
    <property type="entry name" value="ACETYLORNITHINE DEACETYLASE"/>
    <property type="match status" value="1"/>
</dbReference>
<evidence type="ECO:0000256" key="2">
    <source>
        <dbReference type="ARBA" id="ARBA00022801"/>
    </source>
</evidence>
<dbReference type="InterPro" id="IPR050072">
    <property type="entry name" value="Peptidase_M20A"/>
</dbReference>
<dbReference type="EMBL" id="CP060718">
    <property type="protein sequence ID" value="QNN67779.1"/>
    <property type="molecule type" value="Genomic_DNA"/>
</dbReference>
<evidence type="ECO:0000313" key="7">
    <source>
        <dbReference type="Proteomes" id="UP000515971"/>
    </source>
</evidence>
<dbReference type="Gene3D" id="3.40.630.10">
    <property type="entry name" value="Zn peptidases"/>
    <property type="match status" value="1"/>
</dbReference>
<name>A0A7G9SIV4_9SPHN</name>
<keyword evidence="2 6" id="KW-0378">Hydrolase</keyword>
<evidence type="ECO:0000313" key="6">
    <source>
        <dbReference type="EMBL" id="QNN67779.1"/>
    </source>
</evidence>
<organism evidence="6 7">
    <name type="scientific">Sphingomonas lutea</name>
    <dbReference type="NCBI Taxonomy" id="1045317"/>
    <lineage>
        <taxon>Bacteria</taxon>
        <taxon>Pseudomonadati</taxon>
        <taxon>Pseudomonadota</taxon>
        <taxon>Alphaproteobacteria</taxon>
        <taxon>Sphingomonadales</taxon>
        <taxon>Sphingomonadaceae</taxon>
        <taxon>Sphingomonas</taxon>
    </lineage>
</organism>
<feature type="chain" id="PRO_5028972610" evidence="4">
    <location>
        <begin position="20"/>
        <end position="423"/>
    </location>
</feature>
<reference evidence="6 7" key="1">
    <citation type="submission" date="2020-08" db="EMBL/GenBank/DDBJ databases">
        <title>Genome sequence of Sphingomonas lutea KCTC 23642T.</title>
        <authorList>
            <person name="Hyun D.-W."/>
            <person name="Bae J.-W."/>
        </authorList>
    </citation>
    <scope>NUCLEOTIDE SEQUENCE [LARGE SCALE GENOMIC DNA]</scope>
    <source>
        <strain evidence="6 7">KCTC 23642</strain>
    </source>
</reference>
<accession>A0A7G9SIV4</accession>
<dbReference type="Pfam" id="PF07687">
    <property type="entry name" value="M20_dimer"/>
    <property type="match status" value="1"/>
</dbReference>
<dbReference type="RefSeq" id="WP_187538660.1">
    <property type="nucleotide sequence ID" value="NZ_BAABJT010000001.1"/>
</dbReference>
<dbReference type="Gene3D" id="3.30.70.360">
    <property type="match status" value="1"/>
</dbReference>
<evidence type="ECO:0000256" key="3">
    <source>
        <dbReference type="SAM" id="MobiDB-lite"/>
    </source>
</evidence>
<feature type="signal peptide" evidence="4">
    <location>
        <begin position="1"/>
        <end position="19"/>
    </location>
</feature>
<dbReference type="AlphaFoldDB" id="A0A7G9SIV4"/>
<dbReference type="PANTHER" id="PTHR43808:SF17">
    <property type="entry name" value="PEPTIDASE M20"/>
    <property type="match status" value="1"/>
</dbReference>
<evidence type="ECO:0000256" key="4">
    <source>
        <dbReference type="SAM" id="SignalP"/>
    </source>
</evidence>
<sequence length="423" mass="44272">MRPFLLSALLLGLTVPAFAQSAPDAAVRQIVAGVPFKRAAAALDAGHDQWIADTITLTEIPAPPFKEAARAKAFADMLRARGLSDVEIDAEGNVLGLRKGTAAGPVVVVSAHLDTVFPEGTNVKVRREGEKLHAPGVGDDSAGLATILSLIDAMKAGDIRTRRDILFVGTVGEEGPGDLRGVRHLFTKGKYQGRIGAFFSIDGGGLQSVTTAGTGSKRYRITYKGPGGHSYGAFGLVNPMGALAGTVTGLYQIKVPAKPKTTYSASVVGGGTSVNSIPQEVWLEVDMRSESAAELAKVERQFLDVVARSVAAENAARDTREGKVTADTKKIGDRPAGQTPATSDIVRFTEAAYRTEGINVRQSASSTDSNLPMSLGIPALTLPRGSSGNRAHAPDEWIGIEKADNVKVRRIVLAAILATAGAN</sequence>
<dbReference type="SUPFAM" id="SSF53187">
    <property type="entry name" value="Zn-dependent exopeptidases"/>
    <property type="match status" value="1"/>
</dbReference>
<gene>
    <name evidence="6" type="ORF">H9L13_02270</name>
</gene>